<dbReference type="Pfam" id="PF01575">
    <property type="entry name" value="MaoC_dehydratas"/>
    <property type="match status" value="1"/>
</dbReference>
<evidence type="ECO:0000313" key="4">
    <source>
        <dbReference type="Proteomes" id="UP000092695"/>
    </source>
</evidence>
<feature type="domain" description="Peroxisomal multifunctional enzyme type 2-like N-terminal" evidence="2">
    <location>
        <begin position="19"/>
        <end position="140"/>
    </location>
</feature>
<dbReference type="InterPro" id="IPR002539">
    <property type="entry name" value="MaoC-like_dom"/>
</dbReference>
<evidence type="ECO:0000259" key="1">
    <source>
        <dbReference type="Pfam" id="PF01575"/>
    </source>
</evidence>
<dbReference type="Pfam" id="PF22622">
    <property type="entry name" value="MFE-2_hydrat-2_N"/>
    <property type="match status" value="1"/>
</dbReference>
<name>A0A193LH58_9GAMM</name>
<sequence length="281" mass="30865">MSLDFDALQAASRRDEQCHYRETDAILYALGVGFGQDSADHREHDYVYEGGAQSTVPTMAGNLLDRDFLSSNGWDGRHLFVAEQKLELYRPLPARAALLADRRVVAALDHGPVQGISIMTESEVRMSKDGTVLFTLSNTLVANALDRPDVGGPLPHKLPERDADLSCELHCGRNLPLIFRLGGDRSAVYADDAAARALGFKASPVQEQCVAGIACRAILMTICEFDFTLISGFDLRFTAPVYPGDEITTEMWQDRNIVSFRCRVKDRGVVVVDNGKCTLAV</sequence>
<dbReference type="PANTHER" id="PTHR13078">
    <property type="entry name" value="PEROXISOMAL MULTIFUNCTIONAL ENZYME TYPE 2-RELATED"/>
    <property type="match status" value="1"/>
</dbReference>
<evidence type="ECO:0000259" key="2">
    <source>
        <dbReference type="Pfam" id="PF22622"/>
    </source>
</evidence>
<dbReference type="PANTHER" id="PTHR13078:SF56">
    <property type="entry name" value="PEROXISOMAL MULTIFUNCTIONAL ENZYME TYPE 2"/>
    <property type="match status" value="1"/>
</dbReference>
<accession>A0A193LH58</accession>
<dbReference type="RefSeq" id="WP_068616457.1">
    <property type="nucleotide sequence ID" value="NZ_CP016268.1"/>
</dbReference>
<dbReference type="SUPFAM" id="SSF54637">
    <property type="entry name" value="Thioesterase/thiol ester dehydrase-isomerase"/>
    <property type="match status" value="2"/>
</dbReference>
<dbReference type="AlphaFoldDB" id="A0A193LH58"/>
<keyword evidence="4" id="KW-1185">Reference proteome</keyword>
<dbReference type="OrthoDB" id="9774179at2"/>
<dbReference type="InterPro" id="IPR054357">
    <property type="entry name" value="MFE-2_N"/>
</dbReference>
<protein>
    <submittedName>
        <fullName evidence="3">Uncharacterized protein</fullName>
    </submittedName>
</protein>
<dbReference type="GO" id="GO:0003857">
    <property type="term" value="F:(3S)-3-hydroxyacyl-CoA dehydrogenase (NAD+) activity"/>
    <property type="evidence" value="ECO:0007669"/>
    <property type="project" value="TreeGrafter"/>
</dbReference>
<dbReference type="GO" id="GO:0004300">
    <property type="term" value="F:enoyl-CoA hydratase activity"/>
    <property type="evidence" value="ECO:0007669"/>
    <property type="project" value="TreeGrafter"/>
</dbReference>
<dbReference type="GO" id="GO:0006635">
    <property type="term" value="P:fatty acid beta-oxidation"/>
    <property type="evidence" value="ECO:0007669"/>
    <property type="project" value="TreeGrafter"/>
</dbReference>
<dbReference type="KEGG" id="woc:BA177_11810"/>
<evidence type="ECO:0000313" key="3">
    <source>
        <dbReference type="EMBL" id="ANO51796.1"/>
    </source>
</evidence>
<feature type="domain" description="MaoC-like" evidence="1">
    <location>
        <begin position="178"/>
        <end position="271"/>
    </location>
</feature>
<gene>
    <name evidence="3" type="ORF">BA177_11810</name>
</gene>
<organism evidence="3 4">
    <name type="scientific">Woeseia oceani</name>
    <dbReference type="NCBI Taxonomy" id="1548547"/>
    <lineage>
        <taxon>Bacteria</taxon>
        <taxon>Pseudomonadati</taxon>
        <taxon>Pseudomonadota</taxon>
        <taxon>Gammaproteobacteria</taxon>
        <taxon>Woeseiales</taxon>
        <taxon>Woeseiaceae</taxon>
        <taxon>Woeseia</taxon>
    </lineage>
</organism>
<dbReference type="GO" id="GO:0044594">
    <property type="term" value="F:17-beta-hydroxysteroid dehydrogenase (NAD+) activity"/>
    <property type="evidence" value="ECO:0007669"/>
    <property type="project" value="TreeGrafter"/>
</dbReference>
<dbReference type="Gene3D" id="3.10.129.10">
    <property type="entry name" value="Hotdog Thioesterase"/>
    <property type="match status" value="1"/>
</dbReference>
<dbReference type="Proteomes" id="UP000092695">
    <property type="component" value="Chromosome"/>
</dbReference>
<dbReference type="STRING" id="1548547.BA177_11810"/>
<reference evidence="3 4" key="1">
    <citation type="submission" date="2016-06" db="EMBL/GenBank/DDBJ databases">
        <title>Complete genome sequence of a deep-branching marine Gamma Proteobacterium Woeseia oceani type strain XK5.</title>
        <authorList>
            <person name="Mu D."/>
            <person name="Du Z."/>
        </authorList>
    </citation>
    <scope>NUCLEOTIDE SEQUENCE [LARGE SCALE GENOMIC DNA]</scope>
    <source>
        <strain evidence="3 4">XK5</strain>
    </source>
</reference>
<dbReference type="EMBL" id="CP016268">
    <property type="protein sequence ID" value="ANO51796.1"/>
    <property type="molecule type" value="Genomic_DNA"/>
</dbReference>
<dbReference type="InterPro" id="IPR029069">
    <property type="entry name" value="HotDog_dom_sf"/>
</dbReference>
<proteinExistence type="predicted"/>